<dbReference type="AlphaFoldDB" id="K2RFN8"/>
<dbReference type="EMBL" id="AHHD01000467">
    <property type="protein sequence ID" value="EKG11697.1"/>
    <property type="molecule type" value="Genomic_DNA"/>
</dbReference>
<dbReference type="InParanoid" id="K2RFN8"/>
<sequence length="179" mass="19477">MCPVAVIVVVAGSAYEVERDIAEALFGVCEGARSALGRWREAGKVCVYRGNRPRRTHPPSATRPPPRPTRQACNPCRHPRRRRRRRAAIWGATGGPRREEWRCLARSGRAASHSLFGAGAAKPAIDNYSGGIAQASHGYTCSSSSSGARSSCAMEEMMMMMATNAANPSSANRRRRYCL</sequence>
<name>K2RFN8_MACPH</name>
<organism evidence="2 3">
    <name type="scientific">Macrophomina phaseolina (strain MS6)</name>
    <name type="common">Charcoal rot fungus</name>
    <dbReference type="NCBI Taxonomy" id="1126212"/>
    <lineage>
        <taxon>Eukaryota</taxon>
        <taxon>Fungi</taxon>
        <taxon>Dikarya</taxon>
        <taxon>Ascomycota</taxon>
        <taxon>Pezizomycotina</taxon>
        <taxon>Dothideomycetes</taxon>
        <taxon>Dothideomycetes incertae sedis</taxon>
        <taxon>Botryosphaeriales</taxon>
        <taxon>Botryosphaeriaceae</taxon>
        <taxon>Macrophomina</taxon>
    </lineage>
</organism>
<evidence type="ECO:0000256" key="1">
    <source>
        <dbReference type="SAM" id="MobiDB-lite"/>
    </source>
</evidence>
<reference evidence="2 3" key="1">
    <citation type="journal article" date="2012" name="BMC Genomics">
        <title>Tools to kill: Genome of one of the most destructive plant pathogenic fungi Macrophomina phaseolina.</title>
        <authorList>
            <person name="Islam M.S."/>
            <person name="Haque M.S."/>
            <person name="Islam M.M."/>
            <person name="Emdad E.M."/>
            <person name="Halim A."/>
            <person name="Hossen Q.M.M."/>
            <person name="Hossain M.Z."/>
            <person name="Ahmed B."/>
            <person name="Rahim S."/>
            <person name="Rahman M.S."/>
            <person name="Alam M.M."/>
            <person name="Hou S."/>
            <person name="Wan X."/>
            <person name="Saito J.A."/>
            <person name="Alam M."/>
        </authorList>
    </citation>
    <scope>NUCLEOTIDE SEQUENCE [LARGE SCALE GENOMIC DNA]</scope>
    <source>
        <strain evidence="2 3">MS6</strain>
    </source>
</reference>
<protein>
    <submittedName>
        <fullName evidence="2">Uncharacterized protein</fullName>
    </submittedName>
</protein>
<dbReference type="Proteomes" id="UP000007129">
    <property type="component" value="Unassembled WGS sequence"/>
</dbReference>
<dbReference type="VEuPathDB" id="FungiDB:MPH_11190"/>
<gene>
    <name evidence="2" type="ORF">MPH_11190</name>
</gene>
<proteinExistence type="predicted"/>
<accession>K2RFN8</accession>
<feature type="region of interest" description="Disordered" evidence="1">
    <location>
        <begin position="50"/>
        <end position="85"/>
    </location>
</feature>
<evidence type="ECO:0000313" key="2">
    <source>
        <dbReference type="EMBL" id="EKG11697.1"/>
    </source>
</evidence>
<dbReference type="HOGENOM" id="CLU_1503712_0_0_1"/>
<evidence type="ECO:0000313" key="3">
    <source>
        <dbReference type="Proteomes" id="UP000007129"/>
    </source>
</evidence>
<comment type="caution">
    <text evidence="2">The sequence shown here is derived from an EMBL/GenBank/DDBJ whole genome shotgun (WGS) entry which is preliminary data.</text>
</comment>